<evidence type="ECO:0000313" key="1">
    <source>
        <dbReference type="EMBL" id="MFC4766562.1"/>
    </source>
</evidence>
<accession>A0ABV9Q020</accession>
<dbReference type="RefSeq" id="WP_380024459.1">
    <property type="nucleotide sequence ID" value="NZ_JBHSHC010000024.1"/>
</dbReference>
<keyword evidence="2" id="KW-1185">Reference proteome</keyword>
<organism evidence="1 2">
    <name type="scientific">Effusibacillus consociatus</name>
    <dbReference type="NCBI Taxonomy" id="1117041"/>
    <lineage>
        <taxon>Bacteria</taxon>
        <taxon>Bacillati</taxon>
        <taxon>Bacillota</taxon>
        <taxon>Bacilli</taxon>
        <taxon>Bacillales</taxon>
        <taxon>Alicyclobacillaceae</taxon>
        <taxon>Effusibacillus</taxon>
    </lineage>
</organism>
<protein>
    <submittedName>
        <fullName evidence="1">Uncharacterized protein</fullName>
    </submittedName>
</protein>
<dbReference type="EMBL" id="JBHSHC010000024">
    <property type="protein sequence ID" value="MFC4766562.1"/>
    <property type="molecule type" value="Genomic_DNA"/>
</dbReference>
<dbReference type="SUPFAM" id="SSF58104">
    <property type="entry name" value="Methyl-accepting chemotaxis protein (MCP) signaling domain"/>
    <property type="match status" value="1"/>
</dbReference>
<proteinExistence type="predicted"/>
<sequence>MAARTVSPVVGAITSAVIAGGIAFVPPVHVDIHKFDLIGTLNKIASSNDRIGHINGGILGSLDNVNSATIYTEQANEKLTTLQGSLEKSVNRLEDLRKVTDQQVQLGNQLRDLSRQLVKTLTSIDSTTGVQYQKMSSLTTQTQKLAQTFGTVYKLNQDANSKLKDAALLTQEVDRSMPSLK</sequence>
<gene>
    <name evidence="1" type="ORF">ACFO8Q_04105</name>
</gene>
<reference evidence="2" key="1">
    <citation type="journal article" date="2019" name="Int. J. Syst. Evol. Microbiol.">
        <title>The Global Catalogue of Microorganisms (GCM) 10K type strain sequencing project: providing services to taxonomists for standard genome sequencing and annotation.</title>
        <authorList>
            <consortium name="The Broad Institute Genomics Platform"/>
            <consortium name="The Broad Institute Genome Sequencing Center for Infectious Disease"/>
            <person name="Wu L."/>
            <person name="Ma J."/>
        </authorList>
    </citation>
    <scope>NUCLEOTIDE SEQUENCE [LARGE SCALE GENOMIC DNA]</scope>
    <source>
        <strain evidence="2">WYCCWR 12678</strain>
    </source>
</reference>
<evidence type="ECO:0000313" key="2">
    <source>
        <dbReference type="Proteomes" id="UP001596002"/>
    </source>
</evidence>
<name>A0ABV9Q020_9BACL</name>
<comment type="caution">
    <text evidence="1">The sequence shown here is derived from an EMBL/GenBank/DDBJ whole genome shotgun (WGS) entry which is preliminary data.</text>
</comment>
<dbReference type="Proteomes" id="UP001596002">
    <property type="component" value="Unassembled WGS sequence"/>
</dbReference>